<dbReference type="RefSeq" id="WP_203913722.1">
    <property type="nucleotide sequence ID" value="NZ_BONY01000081.1"/>
</dbReference>
<accession>A0A8J3VK25</accession>
<dbReference type="Proteomes" id="UP000612899">
    <property type="component" value="Unassembled WGS sequence"/>
</dbReference>
<dbReference type="GO" id="GO:0030655">
    <property type="term" value="P:beta-lactam antibiotic catabolic process"/>
    <property type="evidence" value="ECO:0007669"/>
    <property type="project" value="InterPro"/>
</dbReference>
<proteinExistence type="predicted"/>
<reference evidence="3" key="1">
    <citation type="submission" date="2021-01" db="EMBL/GenBank/DDBJ databases">
        <title>Whole genome shotgun sequence of Rhizocola hellebori NBRC 109834.</title>
        <authorList>
            <person name="Komaki H."/>
            <person name="Tamura T."/>
        </authorList>
    </citation>
    <scope>NUCLEOTIDE SEQUENCE</scope>
    <source>
        <strain evidence="3">NBRC 109834</strain>
    </source>
</reference>
<evidence type="ECO:0000256" key="1">
    <source>
        <dbReference type="SAM" id="MobiDB-lite"/>
    </source>
</evidence>
<comment type="caution">
    <text evidence="3">The sequence shown here is derived from an EMBL/GenBank/DDBJ whole genome shotgun (WGS) entry which is preliminary data.</text>
</comment>
<dbReference type="PROSITE" id="PS51318">
    <property type="entry name" value="TAT"/>
    <property type="match status" value="1"/>
</dbReference>
<dbReference type="GO" id="GO:0008800">
    <property type="term" value="F:beta-lactamase activity"/>
    <property type="evidence" value="ECO:0007669"/>
    <property type="project" value="InterPro"/>
</dbReference>
<evidence type="ECO:0000313" key="3">
    <source>
        <dbReference type="EMBL" id="GIH09999.1"/>
    </source>
</evidence>
<sequence length="306" mass="33288">MKTPVSRRRALIAGSAGLVTLAVGAPLLLKQAAVNANRGWVDPGQQTADEPSSPKASPTPATPPFDLATIDPTKLVTVTAEGWFSWALMDRKNGAIIGSPNYNQTNRACSMIKTWIAADYLSQAKTPTKTRLDQITIMIRDSDSLTADDIMDELGRLKSFNRMKAVCKTTDFTPGSSWSKAVISARDTCRLADTVAAGRVANAEWTNWLLDLMRNVRRGSWGVRAAFPPEVQAKMAIKNGWDTTSAKSEYHANCLAVTDRWSMAVLTRYPLSVKANETHGAAIAESIAKQLLERPELQPLFGKGTP</sequence>
<dbReference type="Gene3D" id="3.40.710.10">
    <property type="entry name" value="DD-peptidase/beta-lactamase superfamily"/>
    <property type="match status" value="1"/>
</dbReference>
<dbReference type="InterPro" id="IPR012338">
    <property type="entry name" value="Beta-lactam/transpept-like"/>
</dbReference>
<name>A0A8J3VK25_9ACTN</name>
<organism evidence="3 4">
    <name type="scientific">Rhizocola hellebori</name>
    <dbReference type="NCBI Taxonomy" id="1392758"/>
    <lineage>
        <taxon>Bacteria</taxon>
        <taxon>Bacillati</taxon>
        <taxon>Actinomycetota</taxon>
        <taxon>Actinomycetes</taxon>
        <taxon>Micromonosporales</taxon>
        <taxon>Micromonosporaceae</taxon>
        <taxon>Rhizocola</taxon>
    </lineage>
</organism>
<dbReference type="Pfam" id="PF13354">
    <property type="entry name" value="Beta-lactamase2"/>
    <property type="match status" value="1"/>
</dbReference>
<dbReference type="AlphaFoldDB" id="A0A8J3VK25"/>
<evidence type="ECO:0000259" key="2">
    <source>
        <dbReference type="Pfam" id="PF13354"/>
    </source>
</evidence>
<keyword evidence="4" id="KW-1185">Reference proteome</keyword>
<evidence type="ECO:0000313" key="4">
    <source>
        <dbReference type="Proteomes" id="UP000612899"/>
    </source>
</evidence>
<gene>
    <name evidence="3" type="ORF">Rhe02_80660</name>
</gene>
<feature type="region of interest" description="Disordered" evidence="1">
    <location>
        <begin position="40"/>
        <end position="66"/>
    </location>
</feature>
<dbReference type="InterPro" id="IPR045155">
    <property type="entry name" value="Beta-lactam_cat"/>
</dbReference>
<dbReference type="SUPFAM" id="SSF56601">
    <property type="entry name" value="beta-lactamase/transpeptidase-like"/>
    <property type="match status" value="1"/>
</dbReference>
<protein>
    <recommendedName>
        <fullName evidence="2">Beta-lactamase class A catalytic domain-containing protein</fullName>
    </recommendedName>
</protein>
<dbReference type="EMBL" id="BONY01000081">
    <property type="protein sequence ID" value="GIH09999.1"/>
    <property type="molecule type" value="Genomic_DNA"/>
</dbReference>
<feature type="domain" description="Beta-lactamase class A catalytic" evidence="2">
    <location>
        <begin position="133"/>
        <end position="241"/>
    </location>
</feature>
<dbReference type="InterPro" id="IPR006311">
    <property type="entry name" value="TAT_signal"/>
</dbReference>